<dbReference type="SUPFAM" id="SSF50346">
    <property type="entry name" value="PRC-barrel domain"/>
    <property type="match status" value="1"/>
</dbReference>
<keyword evidence="3 5" id="KW-0698">rRNA processing</keyword>
<keyword evidence="4 5" id="KW-0143">Chaperone</keyword>
<dbReference type="HAMAP" id="MF_00014">
    <property type="entry name" value="Ribosome_mat_RimM"/>
    <property type="match status" value="1"/>
</dbReference>
<dbReference type="AlphaFoldDB" id="A0A918XEB0"/>
<dbReference type="EMBL" id="BMYM01000001">
    <property type="protein sequence ID" value="GHD26845.1"/>
    <property type="molecule type" value="Genomic_DNA"/>
</dbReference>
<dbReference type="InterPro" id="IPR009000">
    <property type="entry name" value="Transl_B-barrel_sf"/>
</dbReference>
<dbReference type="GO" id="GO:0005840">
    <property type="term" value="C:ribosome"/>
    <property type="evidence" value="ECO:0007669"/>
    <property type="project" value="InterPro"/>
</dbReference>
<dbReference type="InterPro" id="IPR011033">
    <property type="entry name" value="PRC_barrel-like_sf"/>
</dbReference>
<dbReference type="Proteomes" id="UP000644693">
    <property type="component" value="Unassembled WGS sequence"/>
</dbReference>
<evidence type="ECO:0000256" key="1">
    <source>
        <dbReference type="ARBA" id="ARBA00022490"/>
    </source>
</evidence>
<dbReference type="Pfam" id="PF01782">
    <property type="entry name" value="RimM"/>
    <property type="match status" value="1"/>
</dbReference>
<dbReference type="InterPro" id="IPR011961">
    <property type="entry name" value="RimM"/>
</dbReference>
<reference evidence="8" key="1">
    <citation type="journal article" date="2014" name="Int. J. Syst. Evol. Microbiol.">
        <title>Complete genome sequence of Corynebacterium casei LMG S-19264T (=DSM 44701T), isolated from a smear-ripened cheese.</title>
        <authorList>
            <consortium name="US DOE Joint Genome Institute (JGI-PGF)"/>
            <person name="Walter F."/>
            <person name="Albersmeier A."/>
            <person name="Kalinowski J."/>
            <person name="Ruckert C."/>
        </authorList>
    </citation>
    <scope>NUCLEOTIDE SEQUENCE</scope>
    <source>
        <strain evidence="8">KCTC 23430</strain>
    </source>
</reference>
<dbReference type="InterPro" id="IPR002676">
    <property type="entry name" value="RimM_N"/>
</dbReference>
<dbReference type="InterPro" id="IPR036976">
    <property type="entry name" value="RimM_N_sf"/>
</dbReference>
<dbReference type="GO" id="GO:0042274">
    <property type="term" value="P:ribosomal small subunit biogenesis"/>
    <property type="evidence" value="ECO:0007669"/>
    <property type="project" value="UniProtKB-UniRule"/>
</dbReference>
<sequence>MTDGYLVAGKITGCYGIKGWVRIHAYTDPVDNFLGFGGWMLKQRGATRPIVFDAGKRHGKGLVAHIAGVDDRDAAEAFKGLEVLVKADVLPPLEQGEYYWHQLQGLQVWCHTEGEPPVLLGAVDYMIDTGANDVMVLKACEDSIDERERLIPYLEGDVVTEVDLERGVIAVDWFPEE</sequence>
<comment type="subunit">
    <text evidence="5">Binds ribosomal protein uS19.</text>
</comment>
<evidence type="ECO:0000259" key="6">
    <source>
        <dbReference type="Pfam" id="PF01782"/>
    </source>
</evidence>
<protein>
    <recommendedName>
        <fullName evidence="5">Ribosome maturation factor RimM</fullName>
    </recommendedName>
</protein>
<evidence type="ECO:0000259" key="7">
    <source>
        <dbReference type="Pfam" id="PF24986"/>
    </source>
</evidence>
<dbReference type="PANTHER" id="PTHR33692">
    <property type="entry name" value="RIBOSOME MATURATION FACTOR RIMM"/>
    <property type="match status" value="1"/>
</dbReference>
<keyword evidence="2 5" id="KW-0690">Ribosome biogenesis</keyword>
<dbReference type="InterPro" id="IPR056792">
    <property type="entry name" value="PRC_RimM"/>
</dbReference>
<evidence type="ECO:0000313" key="8">
    <source>
        <dbReference type="EMBL" id="GHD26845.1"/>
    </source>
</evidence>
<feature type="domain" description="Ribosome maturation factor RimM PRC barrel" evidence="7">
    <location>
        <begin position="100"/>
        <end position="173"/>
    </location>
</feature>
<name>A0A918XEB0_9GAMM</name>
<comment type="domain">
    <text evidence="5">The PRC barrel domain binds ribosomal protein uS19.</text>
</comment>
<dbReference type="GO" id="GO:0043022">
    <property type="term" value="F:ribosome binding"/>
    <property type="evidence" value="ECO:0007669"/>
    <property type="project" value="InterPro"/>
</dbReference>
<dbReference type="RefSeq" id="WP_229802540.1">
    <property type="nucleotide sequence ID" value="NZ_BMYM01000001.1"/>
</dbReference>
<organism evidence="8 9">
    <name type="scientific">Parahalioglobus pacificus</name>
    <dbReference type="NCBI Taxonomy" id="930806"/>
    <lineage>
        <taxon>Bacteria</taxon>
        <taxon>Pseudomonadati</taxon>
        <taxon>Pseudomonadota</taxon>
        <taxon>Gammaproteobacteria</taxon>
        <taxon>Cellvibrionales</taxon>
        <taxon>Halieaceae</taxon>
        <taxon>Parahalioglobus</taxon>
    </lineage>
</organism>
<dbReference type="PANTHER" id="PTHR33692:SF1">
    <property type="entry name" value="RIBOSOME MATURATION FACTOR RIMM"/>
    <property type="match status" value="1"/>
</dbReference>
<accession>A0A918XEB0</accession>
<evidence type="ECO:0000256" key="4">
    <source>
        <dbReference type="ARBA" id="ARBA00023186"/>
    </source>
</evidence>
<keyword evidence="1 5" id="KW-0963">Cytoplasm</keyword>
<evidence type="ECO:0000256" key="3">
    <source>
        <dbReference type="ARBA" id="ARBA00022552"/>
    </source>
</evidence>
<gene>
    <name evidence="5 8" type="primary">rimM</name>
    <name evidence="8" type="ORF">GCM10007053_04310</name>
</gene>
<dbReference type="Gene3D" id="2.40.30.60">
    <property type="entry name" value="RimM"/>
    <property type="match status" value="1"/>
</dbReference>
<evidence type="ECO:0000313" key="9">
    <source>
        <dbReference type="Proteomes" id="UP000644693"/>
    </source>
</evidence>
<dbReference type="NCBIfam" id="TIGR02273">
    <property type="entry name" value="16S_RimM"/>
    <property type="match status" value="1"/>
</dbReference>
<proteinExistence type="inferred from homology"/>
<dbReference type="Gene3D" id="2.30.30.240">
    <property type="entry name" value="PRC-barrel domain"/>
    <property type="match status" value="1"/>
</dbReference>
<comment type="function">
    <text evidence="5">An accessory protein needed during the final step in the assembly of 30S ribosomal subunit, possibly for assembly of the head region. Essential for efficient processing of 16S rRNA. May be needed both before and after RbfA during the maturation of 16S rRNA. It has affinity for free ribosomal 30S subunits but not for 70S ribosomes.</text>
</comment>
<comment type="subcellular location">
    <subcellularLocation>
        <location evidence="5">Cytoplasm</location>
    </subcellularLocation>
</comment>
<dbReference type="GO" id="GO:0006364">
    <property type="term" value="P:rRNA processing"/>
    <property type="evidence" value="ECO:0007669"/>
    <property type="project" value="UniProtKB-UniRule"/>
</dbReference>
<evidence type="ECO:0000256" key="2">
    <source>
        <dbReference type="ARBA" id="ARBA00022517"/>
    </source>
</evidence>
<dbReference type="SUPFAM" id="SSF50447">
    <property type="entry name" value="Translation proteins"/>
    <property type="match status" value="1"/>
</dbReference>
<comment type="caution">
    <text evidence="8">The sequence shown here is derived from an EMBL/GenBank/DDBJ whole genome shotgun (WGS) entry which is preliminary data.</text>
</comment>
<keyword evidence="9" id="KW-1185">Reference proteome</keyword>
<dbReference type="Pfam" id="PF24986">
    <property type="entry name" value="PRC_RimM"/>
    <property type="match status" value="1"/>
</dbReference>
<evidence type="ECO:0000256" key="5">
    <source>
        <dbReference type="HAMAP-Rule" id="MF_00014"/>
    </source>
</evidence>
<reference evidence="8" key="2">
    <citation type="submission" date="2020-09" db="EMBL/GenBank/DDBJ databases">
        <authorList>
            <person name="Sun Q."/>
            <person name="Kim S."/>
        </authorList>
    </citation>
    <scope>NUCLEOTIDE SEQUENCE</scope>
    <source>
        <strain evidence="8">KCTC 23430</strain>
    </source>
</reference>
<dbReference type="GO" id="GO:0005737">
    <property type="term" value="C:cytoplasm"/>
    <property type="evidence" value="ECO:0007669"/>
    <property type="project" value="UniProtKB-SubCell"/>
</dbReference>
<comment type="similarity">
    <text evidence="5">Belongs to the RimM family.</text>
</comment>
<feature type="domain" description="RimM N-terminal" evidence="6">
    <location>
        <begin position="8"/>
        <end position="87"/>
    </location>
</feature>